<protein>
    <recommendedName>
        <fullName evidence="5">Fibrinogen C-terminal domain-containing protein</fullName>
    </recommendedName>
</protein>
<dbReference type="AlphaFoldDB" id="A0A553NEB3"/>
<feature type="signal peptide" evidence="4">
    <location>
        <begin position="1"/>
        <end position="20"/>
    </location>
</feature>
<evidence type="ECO:0000259" key="5">
    <source>
        <dbReference type="PROSITE" id="PS51406"/>
    </source>
</evidence>
<dbReference type="STRING" id="6832.A0A553NEB3"/>
<feature type="coiled-coil region" evidence="3">
    <location>
        <begin position="50"/>
        <end position="101"/>
    </location>
</feature>
<dbReference type="PROSITE" id="PS51406">
    <property type="entry name" value="FIBRINOGEN_C_2"/>
    <property type="match status" value="1"/>
</dbReference>
<evidence type="ECO:0000256" key="3">
    <source>
        <dbReference type="SAM" id="Coils"/>
    </source>
</evidence>
<sequence length="702" mass="79948">MVKIAISLVCLLQSFVLVQAKATRPRIDSFISRNRKLHITPDENLSSSRVEMAEVILATLENKLRKVENLDRAVQHLMRRLDGLEAKIDQTNSQARAQIDEKFRVDTDRFNTILSNLDQLKMKFDSVCEEDAKSLEDDFIALPSVHQPRLLRVGENNIFATGESGDLGFGGSPPLQTESLIKAMDEVKDTVHGMDRRLAFHINIVSENLGKMDNLIRDVHETVSNEDINLSKKDDVSSGVLSRRKFIRAKNGTFVAAGHREPPSLDTWVAKIQPLEGVVLNVQERMETLKELLLTTKSTLDDLVPRSDQLLEQSHRQERSLLKVQDELNMKTDSIIMELGQIGTSMRHSVSENLALDESENELRFASPNDLDLSESASAFITTAYVDGTPYKNLTFFGTDLNSRAKDDNLVPTKGEGPSLYATAGSRGPSVIFPSVENKPIVINSTFMYDSGRNFKDAKGYSCADLYHKGLRENGIYYLQIDGTRFWYMKVYCEMTASQGGWTIIQRRNDFGEPRESFNRDWEEYKYGFGDPKNEFWLGNENIHLLTQSQDCELRIELEDFEGNIRYADYRNFRLGSEKEHYRLEISGYHGTAGDSLNDPWYGSNLRPFSTFDRDHDRSSLNCASMLKGGWWWKSCGRGLNGLYLTDPQDLTARQGIVWFRWRGWDYSLKRSQMMIRPRKADFRVPKFDDGVGSDELPSPAA</sequence>
<comment type="function">
    <text evidence="2">Lectin involved in innate immunity. Agglutinates all types of human erythrocytes, Gram-positive and Gram-negative bacteria. Has a stronger agglutinating activity towards Gram-negative bacteria than towards Gram-positive bacteria. Specifically recognizes acetyl group-containing substances on agglutinated cells. The hemagglutinating activity was inhibited by EDTA, acetyl group-containing mono- and disaccharides, N-acetyl derivatives of amino acids, other acetyl group-containing substances, propionamide and benzamide. Enhances the antimicrobial activity of big defensin against Gram-positive bacteria but not against Gram-negative bacteria.</text>
</comment>
<keyword evidence="4" id="KW-0732">Signal</keyword>
<proteinExistence type="predicted"/>
<evidence type="ECO:0000256" key="2">
    <source>
        <dbReference type="ARBA" id="ARBA00053344"/>
    </source>
</evidence>
<evidence type="ECO:0000256" key="1">
    <source>
        <dbReference type="ARBA" id="ARBA00023157"/>
    </source>
</evidence>
<evidence type="ECO:0000256" key="4">
    <source>
        <dbReference type="SAM" id="SignalP"/>
    </source>
</evidence>
<dbReference type="PANTHER" id="PTHR19143">
    <property type="entry name" value="FIBRINOGEN/TENASCIN/ANGIOPOEITIN"/>
    <property type="match status" value="1"/>
</dbReference>
<dbReference type="Gene3D" id="3.90.215.10">
    <property type="entry name" value="Gamma Fibrinogen, chain A, domain 1"/>
    <property type="match status" value="1"/>
</dbReference>
<dbReference type="SMART" id="SM00186">
    <property type="entry name" value="FBG"/>
    <property type="match status" value="1"/>
</dbReference>
<feature type="domain" description="Fibrinogen C-terminal" evidence="5">
    <location>
        <begin position="454"/>
        <end position="680"/>
    </location>
</feature>
<dbReference type="InterPro" id="IPR050373">
    <property type="entry name" value="Fibrinogen_C-term_domain"/>
</dbReference>
<accession>A0A553NEB3</accession>
<dbReference type="NCBIfam" id="NF040941">
    <property type="entry name" value="GGGWT_bact"/>
    <property type="match status" value="1"/>
</dbReference>
<gene>
    <name evidence="6" type="ORF">TCAL_11494</name>
</gene>
<dbReference type="CDD" id="cd00087">
    <property type="entry name" value="FReD"/>
    <property type="match status" value="1"/>
</dbReference>
<comment type="caution">
    <text evidence="6">The sequence shown here is derived from an EMBL/GenBank/DDBJ whole genome shotgun (WGS) entry which is preliminary data.</text>
</comment>
<dbReference type="Proteomes" id="UP000318571">
    <property type="component" value="Chromosome 10"/>
</dbReference>
<dbReference type="GO" id="GO:0005615">
    <property type="term" value="C:extracellular space"/>
    <property type="evidence" value="ECO:0007669"/>
    <property type="project" value="TreeGrafter"/>
</dbReference>
<keyword evidence="7" id="KW-1185">Reference proteome</keyword>
<name>A0A553NEB3_TIGCA</name>
<evidence type="ECO:0000313" key="6">
    <source>
        <dbReference type="EMBL" id="TRY63771.1"/>
    </source>
</evidence>
<dbReference type="InterPro" id="IPR002181">
    <property type="entry name" value="Fibrinogen_a/b/g_C_dom"/>
</dbReference>
<dbReference type="SUPFAM" id="SSF56496">
    <property type="entry name" value="Fibrinogen C-terminal domain-like"/>
    <property type="match status" value="1"/>
</dbReference>
<dbReference type="GO" id="GO:0030246">
    <property type="term" value="F:carbohydrate binding"/>
    <property type="evidence" value="ECO:0007669"/>
    <property type="project" value="UniProtKB-ARBA"/>
</dbReference>
<dbReference type="EMBL" id="VCGU01000458">
    <property type="protein sequence ID" value="TRY63771.1"/>
    <property type="molecule type" value="Genomic_DNA"/>
</dbReference>
<evidence type="ECO:0000313" key="7">
    <source>
        <dbReference type="Proteomes" id="UP000318571"/>
    </source>
</evidence>
<dbReference type="Pfam" id="PF00147">
    <property type="entry name" value="Fibrinogen_C"/>
    <property type="match status" value="1"/>
</dbReference>
<keyword evidence="3" id="KW-0175">Coiled coil</keyword>
<keyword evidence="1" id="KW-1015">Disulfide bond</keyword>
<dbReference type="PANTHER" id="PTHR19143:SF426">
    <property type="entry name" value="RE19569P"/>
    <property type="match status" value="1"/>
</dbReference>
<organism evidence="6 7">
    <name type="scientific">Tigriopus californicus</name>
    <name type="common">Marine copepod</name>
    <dbReference type="NCBI Taxonomy" id="6832"/>
    <lineage>
        <taxon>Eukaryota</taxon>
        <taxon>Metazoa</taxon>
        <taxon>Ecdysozoa</taxon>
        <taxon>Arthropoda</taxon>
        <taxon>Crustacea</taxon>
        <taxon>Multicrustacea</taxon>
        <taxon>Hexanauplia</taxon>
        <taxon>Copepoda</taxon>
        <taxon>Harpacticoida</taxon>
        <taxon>Harpacticidae</taxon>
        <taxon>Tigriopus</taxon>
    </lineage>
</organism>
<dbReference type="InterPro" id="IPR036056">
    <property type="entry name" value="Fibrinogen-like_C"/>
</dbReference>
<dbReference type="FunFam" id="3.90.215.10:FF:000001">
    <property type="entry name" value="Tenascin isoform 1"/>
    <property type="match status" value="1"/>
</dbReference>
<dbReference type="InterPro" id="IPR014716">
    <property type="entry name" value="Fibrinogen_a/b/g_C_1"/>
</dbReference>
<feature type="chain" id="PRO_5022138210" description="Fibrinogen C-terminal domain-containing protein" evidence="4">
    <location>
        <begin position="21"/>
        <end position="702"/>
    </location>
</feature>
<reference evidence="6 7" key="1">
    <citation type="journal article" date="2018" name="Nat. Ecol. Evol.">
        <title>Genomic signatures of mitonuclear coevolution across populations of Tigriopus californicus.</title>
        <authorList>
            <person name="Barreto F.S."/>
            <person name="Watson E.T."/>
            <person name="Lima T.G."/>
            <person name="Willett C.S."/>
            <person name="Edmands S."/>
            <person name="Li W."/>
            <person name="Burton R.S."/>
        </authorList>
    </citation>
    <scope>NUCLEOTIDE SEQUENCE [LARGE SCALE GENOMIC DNA]</scope>
    <source>
        <strain evidence="6 7">San Diego</strain>
    </source>
</reference>